<proteinExistence type="inferred from homology"/>
<sequence length="616" mass="70087">MREPLTLYKNYYKNMFYLIFQPIAIVLSLILNGTLIALILKSKKKEFGAYRYLLLSFASVDIYYGIVHFLVQPIPECFANAMFMAGHGYITGKVAVCFYATAHSHSYVVLVFHFLYRLLTVKGSRYAQLFWKPLFYLVIAGCGIAVGASWGAVMYWLYDTSEFTSSYLEPILRDHAITSNQEPEQYVIAVFWTNGTFSGPRWKPMIGMVLMAVTMVFCYGYMVWASYEISSHMHLNSDIQSDKTHQMTKQLMRALMYQTMLPVITAYSPPLIALSVPLLGLYFPYIADISPLFFGIHPLLDGCVLIYTIKEYRKLLLKWLRCGKRPAPAISAISSFIMASSSNGASSTQSEAREGYLEWDEYFMGIAILTGQRSKDPNTQVGCVLVDSRYRVVAAGYNGMPWGCPDSLMPWGKDNDDPLQDKNTYVCHAEMNAVMNKNCVDLEGCRLYTTLFPCNECAKIVVQSRVKEVIYLADRESWKMDASKRLFDTVGITYSQMIFFPLLLFMLPAVASYVSIASEMVNAAKEVCVTELLYVSFEISDAYEVTNPFEIADTIVDDLRYTYGIEYSVPTDKYLLNKEIYAFLVEPKKNQLEIYEGIRDNHQDGVKFAVFTNVLK</sequence>
<dbReference type="Gene3D" id="3.40.140.10">
    <property type="entry name" value="Cytidine Deaminase, domain 2"/>
    <property type="match status" value="1"/>
</dbReference>
<dbReference type="CDD" id="cd01286">
    <property type="entry name" value="deoxycytidylate_deaminase"/>
    <property type="match status" value="1"/>
</dbReference>
<evidence type="ECO:0000256" key="4">
    <source>
        <dbReference type="ARBA" id="ARBA00022727"/>
    </source>
</evidence>
<dbReference type="GO" id="GO:0005737">
    <property type="term" value="C:cytoplasm"/>
    <property type="evidence" value="ECO:0000318"/>
    <property type="project" value="GO_Central"/>
</dbReference>
<evidence type="ECO:0000259" key="12">
    <source>
        <dbReference type="PROSITE" id="PS51747"/>
    </source>
</evidence>
<evidence type="ECO:0000256" key="3">
    <source>
        <dbReference type="ARBA" id="ARBA00022723"/>
    </source>
</evidence>
<dbReference type="Pfam" id="PF00383">
    <property type="entry name" value="dCMP_cyt_deam_1"/>
    <property type="match status" value="1"/>
</dbReference>
<evidence type="ECO:0000313" key="13">
    <source>
        <dbReference type="EnsemblMetazoa" id="PPA39594.1"/>
    </source>
</evidence>
<dbReference type="GO" id="GO:0006231">
    <property type="term" value="P:dTMP biosynthetic process"/>
    <property type="evidence" value="ECO:0000318"/>
    <property type="project" value="GO_Central"/>
</dbReference>
<name>A0A2A6CEM4_PRIPA</name>
<organism evidence="13 14">
    <name type="scientific">Pristionchus pacificus</name>
    <name type="common">Parasitic nematode worm</name>
    <dbReference type="NCBI Taxonomy" id="54126"/>
    <lineage>
        <taxon>Eukaryota</taxon>
        <taxon>Metazoa</taxon>
        <taxon>Ecdysozoa</taxon>
        <taxon>Nematoda</taxon>
        <taxon>Chromadorea</taxon>
        <taxon>Rhabditida</taxon>
        <taxon>Rhabditina</taxon>
        <taxon>Diplogasteromorpha</taxon>
        <taxon>Diplogasteroidea</taxon>
        <taxon>Neodiplogasteridae</taxon>
        <taxon>Pristionchus</taxon>
    </lineage>
</organism>
<dbReference type="PROSITE" id="PS51747">
    <property type="entry name" value="CYT_DCMP_DEAMINASES_2"/>
    <property type="match status" value="1"/>
</dbReference>
<dbReference type="EC" id="3.5.4.12" evidence="8"/>
<dbReference type="FunFam" id="3.40.140.10:FF:000021">
    <property type="entry name" value="Deoxycytidylate deaminase"/>
    <property type="match status" value="1"/>
</dbReference>
<dbReference type="Gene3D" id="1.20.1070.10">
    <property type="entry name" value="Rhodopsin 7-helix transmembrane proteins"/>
    <property type="match status" value="1"/>
</dbReference>
<evidence type="ECO:0000256" key="6">
    <source>
        <dbReference type="ARBA" id="ARBA00022833"/>
    </source>
</evidence>
<evidence type="ECO:0000256" key="1">
    <source>
        <dbReference type="ARBA" id="ARBA00001947"/>
    </source>
</evidence>
<accession>A0A8R1UW57</accession>
<dbReference type="PANTHER" id="PTHR11086:SF18">
    <property type="entry name" value="DEOXYCYTIDYLATE DEAMINASE"/>
    <property type="match status" value="1"/>
</dbReference>
<reference evidence="14" key="1">
    <citation type="journal article" date="2008" name="Nat. Genet.">
        <title>The Pristionchus pacificus genome provides a unique perspective on nematode lifestyle and parasitism.</title>
        <authorList>
            <person name="Dieterich C."/>
            <person name="Clifton S.W."/>
            <person name="Schuster L.N."/>
            <person name="Chinwalla A."/>
            <person name="Delehaunty K."/>
            <person name="Dinkelacker I."/>
            <person name="Fulton L."/>
            <person name="Fulton R."/>
            <person name="Godfrey J."/>
            <person name="Minx P."/>
            <person name="Mitreva M."/>
            <person name="Roeseler W."/>
            <person name="Tian H."/>
            <person name="Witte H."/>
            <person name="Yang S.P."/>
            <person name="Wilson R.K."/>
            <person name="Sommer R.J."/>
        </authorList>
    </citation>
    <scope>NUCLEOTIDE SEQUENCE [LARGE SCALE GENOMIC DNA]</scope>
    <source>
        <strain evidence="14">PS312</strain>
    </source>
</reference>
<keyword evidence="5" id="KW-0378">Hydrolase</keyword>
<feature type="domain" description="CMP/dCMP-type deaminase" evidence="12">
    <location>
        <begin position="358"/>
        <end position="486"/>
    </location>
</feature>
<comment type="similarity">
    <text evidence="2">Belongs to the cytidine and deoxycytidylate deaminase family.</text>
</comment>
<gene>
    <name evidence="13" type="primary">WBGene00277963</name>
</gene>
<keyword evidence="4" id="KW-0545">Nucleotide biosynthesis</keyword>
<dbReference type="InterPro" id="IPR015517">
    <property type="entry name" value="dCMP_deaminase-rel"/>
</dbReference>
<evidence type="ECO:0000313" key="14">
    <source>
        <dbReference type="Proteomes" id="UP000005239"/>
    </source>
</evidence>
<evidence type="ECO:0000256" key="5">
    <source>
        <dbReference type="ARBA" id="ARBA00022801"/>
    </source>
</evidence>
<comment type="catalytic activity">
    <reaction evidence="10">
        <text>dCMP + H2O + H(+) = dUMP + NH4(+)</text>
        <dbReference type="Rhea" id="RHEA:22924"/>
        <dbReference type="ChEBI" id="CHEBI:15377"/>
        <dbReference type="ChEBI" id="CHEBI:15378"/>
        <dbReference type="ChEBI" id="CHEBI:28938"/>
        <dbReference type="ChEBI" id="CHEBI:57566"/>
        <dbReference type="ChEBI" id="CHEBI:246422"/>
        <dbReference type="EC" id="3.5.4.12"/>
    </reaction>
</comment>
<dbReference type="InterPro" id="IPR016193">
    <property type="entry name" value="Cytidine_deaminase-like"/>
</dbReference>
<dbReference type="PANTHER" id="PTHR11086">
    <property type="entry name" value="DEOXYCYTIDYLATE DEAMINASE-RELATED"/>
    <property type="match status" value="1"/>
</dbReference>
<keyword evidence="14" id="KW-1185">Reference proteome</keyword>
<dbReference type="Proteomes" id="UP000005239">
    <property type="component" value="Unassembled WGS sequence"/>
</dbReference>
<dbReference type="Pfam" id="PF10326">
    <property type="entry name" value="7TM_GPCR_Str"/>
    <property type="match status" value="1"/>
</dbReference>
<evidence type="ECO:0000256" key="11">
    <source>
        <dbReference type="ARBA" id="ARBA00071625"/>
    </source>
</evidence>
<dbReference type="GO" id="GO:0006226">
    <property type="term" value="P:dUMP biosynthetic process"/>
    <property type="evidence" value="ECO:0000318"/>
    <property type="project" value="GO_Central"/>
</dbReference>
<dbReference type="InterPro" id="IPR035105">
    <property type="entry name" value="Deoxycytidylate_deaminase_dom"/>
</dbReference>
<evidence type="ECO:0000256" key="9">
    <source>
        <dbReference type="ARBA" id="ARBA00041763"/>
    </source>
</evidence>
<keyword evidence="6" id="KW-0862">Zinc</keyword>
<dbReference type="PROSITE" id="PS00903">
    <property type="entry name" value="CYT_DCMP_DEAMINASES_1"/>
    <property type="match status" value="1"/>
</dbReference>
<protein>
    <recommendedName>
        <fullName evidence="11">Probable deoxycytidylate deaminase</fullName>
        <ecNumber evidence="8">3.5.4.12</ecNumber>
    </recommendedName>
    <alternativeName>
        <fullName evidence="9">dCMP deaminase</fullName>
    </alternativeName>
</protein>
<evidence type="ECO:0000256" key="2">
    <source>
        <dbReference type="ARBA" id="ARBA00006576"/>
    </source>
</evidence>
<comment type="cofactor">
    <cofactor evidence="1">
        <name>Zn(2+)</name>
        <dbReference type="ChEBI" id="CHEBI:29105"/>
    </cofactor>
</comment>
<evidence type="ECO:0000256" key="10">
    <source>
        <dbReference type="ARBA" id="ARBA00052978"/>
    </source>
</evidence>
<dbReference type="AlphaFoldDB" id="A0A2A6CEM4"/>
<reference evidence="13" key="2">
    <citation type="submission" date="2022-06" db="UniProtKB">
        <authorList>
            <consortium name="EnsemblMetazoa"/>
        </authorList>
    </citation>
    <scope>IDENTIFICATION</scope>
    <source>
        <strain evidence="13">PS312</strain>
    </source>
</reference>
<dbReference type="EnsemblMetazoa" id="PPA39594.1">
    <property type="protein sequence ID" value="PPA39594.1"/>
    <property type="gene ID" value="WBGene00277963"/>
</dbReference>
<dbReference type="InterPro" id="IPR019428">
    <property type="entry name" value="7TM_GPCR_serpentine_rcpt_Str"/>
</dbReference>
<dbReference type="InterPro" id="IPR002125">
    <property type="entry name" value="CMP_dCMP_dom"/>
</dbReference>
<dbReference type="GO" id="GO:0008270">
    <property type="term" value="F:zinc ion binding"/>
    <property type="evidence" value="ECO:0007669"/>
    <property type="project" value="InterPro"/>
</dbReference>
<dbReference type="SUPFAM" id="SSF53927">
    <property type="entry name" value="Cytidine deaminase-like"/>
    <property type="match status" value="1"/>
</dbReference>
<dbReference type="SUPFAM" id="SSF81321">
    <property type="entry name" value="Family A G protein-coupled receptor-like"/>
    <property type="match status" value="1"/>
</dbReference>
<accession>A0A2A6CEM4</accession>
<comment type="function">
    <text evidence="7">Supplies the nucleotide substrate for thymidylate synthetase.</text>
</comment>
<evidence type="ECO:0000256" key="7">
    <source>
        <dbReference type="ARBA" id="ARBA00037036"/>
    </source>
</evidence>
<keyword evidence="3" id="KW-0479">Metal-binding</keyword>
<evidence type="ECO:0000256" key="8">
    <source>
        <dbReference type="ARBA" id="ARBA00038938"/>
    </source>
</evidence>
<dbReference type="InterPro" id="IPR016192">
    <property type="entry name" value="APOBEC/CMP_deaminase_Zn-bd"/>
</dbReference>
<dbReference type="GO" id="GO:0004132">
    <property type="term" value="F:dCMP deaminase activity"/>
    <property type="evidence" value="ECO:0000318"/>
    <property type="project" value="GO_Central"/>
</dbReference>